<keyword evidence="6 7" id="KW-0961">Cell wall biogenesis/degradation</keyword>
<dbReference type="NCBIfam" id="NF001126">
    <property type="entry name" value="PRK00139.1-4"/>
    <property type="match status" value="1"/>
</dbReference>
<dbReference type="Proteomes" id="UP000229730">
    <property type="component" value="Unassembled WGS sequence"/>
</dbReference>
<keyword evidence="7" id="KW-0547">Nucleotide-binding</keyword>
<accession>A0A2G4YTD5</accession>
<dbReference type="GO" id="GO:0009252">
    <property type="term" value="P:peptidoglycan biosynthetic process"/>
    <property type="evidence" value="ECO:0007669"/>
    <property type="project" value="UniProtKB-UniRule"/>
</dbReference>
<evidence type="ECO:0000259" key="10">
    <source>
        <dbReference type="Pfam" id="PF02875"/>
    </source>
</evidence>
<dbReference type="HAMAP" id="MF_00208">
    <property type="entry name" value="MurE"/>
    <property type="match status" value="1"/>
</dbReference>
<dbReference type="Pfam" id="PF01225">
    <property type="entry name" value="Mur_ligase"/>
    <property type="match status" value="1"/>
</dbReference>
<feature type="binding site" evidence="7">
    <location>
        <position position="459"/>
    </location>
    <ligand>
        <name>meso-2,6-diaminopimelate</name>
        <dbReference type="ChEBI" id="CHEBI:57791"/>
    </ligand>
</feature>
<comment type="function">
    <text evidence="7">Catalyzes the addition of meso-diaminopimelic acid to the nucleotide precursor UDP-N-acetylmuramoyl-L-alanyl-D-glutamate (UMAG) in the biosynthesis of bacterial cell-wall peptidoglycan.</text>
</comment>
<dbReference type="GO" id="GO:0008360">
    <property type="term" value="P:regulation of cell shape"/>
    <property type="evidence" value="ECO:0007669"/>
    <property type="project" value="UniProtKB-KW"/>
</dbReference>
<feature type="binding site" evidence="7">
    <location>
        <begin position="407"/>
        <end position="410"/>
    </location>
    <ligand>
        <name>meso-2,6-diaminopimelate</name>
        <dbReference type="ChEBI" id="CHEBI:57791"/>
    </ligand>
</feature>
<name>A0A2G4YTD5_9PROT</name>
<evidence type="ECO:0000256" key="1">
    <source>
        <dbReference type="ARBA" id="ARBA00005898"/>
    </source>
</evidence>
<comment type="pathway">
    <text evidence="7 8">Cell wall biogenesis; peptidoglycan biosynthesis.</text>
</comment>
<feature type="short sequence motif" description="Meso-diaminopimelate recognition motif" evidence="7">
    <location>
        <begin position="407"/>
        <end position="410"/>
    </location>
</feature>
<keyword evidence="5 7" id="KW-0131">Cell cycle</keyword>
<feature type="binding site" evidence="7">
    <location>
        <position position="187"/>
    </location>
    <ligand>
        <name>UDP-N-acetyl-alpha-D-muramoyl-L-alanyl-D-glutamate</name>
        <dbReference type="ChEBI" id="CHEBI:83900"/>
    </ligand>
</feature>
<dbReference type="GO" id="GO:0008765">
    <property type="term" value="F:UDP-N-acetylmuramoylalanyl-D-glutamate-2,6-diaminopimelate ligase activity"/>
    <property type="evidence" value="ECO:0007669"/>
    <property type="project" value="UniProtKB-UniRule"/>
</dbReference>
<dbReference type="GO" id="GO:0005524">
    <property type="term" value="F:ATP binding"/>
    <property type="evidence" value="ECO:0007669"/>
    <property type="project" value="UniProtKB-UniRule"/>
</dbReference>
<feature type="binding site" evidence="7">
    <location>
        <position position="455"/>
    </location>
    <ligand>
        <name>meso-2,6-diaminopimelate</name>
        <dbReference type="ChEBI" id="CHEBI:57791"/>
    </ligand>
</feature>
<evidence type="ECO:0000256" key="2">
    <source>
        <dbReference type="ARBA" id="ARBA00022618"/>
    </source>
</evidence>
<dbReference type="AlphaFoldDB" id="A0A2G4YTD5"/>
<dbReference type="SUPFAM" id="SSF53244">
    <property type="entry name" value="MurD-like peptide ligases, peptide-binding domain"/>
    <property type="match status" value="1"/>
</dbReference>
<dbReference type="Gene3D" id="3.40.1190.10">
    <property type="entry name" value="Mur-like, catalytic domain"/>
    <property type="match status" value="1"/>
</dbReference>
<feature type="binding site" evidence="7">
    <location>
        <position position="26"/>
    </location>
    <ligand>
        <name>UDP-N-acetyl-alpha-D-muramoyl-L-alanyl-D-glutamate</name>
        <dbReference type="ChEBI" id="CHEBI:83900"/>
    </ligand>
</feature>
<dbReference type="InParanoid" id="A0A2G4YTD5"/>
<dbReference type="OrthoDB" id="9800958at2"/>
<comment type="caution">
    <text evidence="7">Lacks conserved residue(s) required for the propagation of feature annotation.</text>
</comment>
<dbReference type="UniPathway" id="UPA00219"/>
<dbReference type="NCBIfam" id="NF001124">
    <property type="entry name" value="PRK00139.1-2"/>
    <property type="match status" value="1"/>
</dbReference>
<keyword evidence="13" id="KW-1185">Reference proteome</keyword>
<proteinExistence type="inferred from homology"/>
<comment type="PTM">
    <text evidence="7">Carboxylation is probably crucial for Mg(2+) binding and, consequently, for the gamma-phosphate positioning of ATP.</text>
</comment>
<dbReference type="Pfam" id="PF02875">
    <property type="entry name" value="Mur_ligase_C"/>
    <property type="match status" value="1"/>
</dbReference>
<dbReference type="InterPro" id="IPR036565">
    <property type="entry name" value="Mur-like_cat_sf"/>
</dbReference>
<keyword evidence="7" id="KW-0460">Magnesium</keyword>
<organism evidence="12 13">
    <name type="scientific">Paremcibacter congregatus</name>
    <dbReference type="NCBI Taxonomy" id="2043170"/>
    <lineage>
        <taxon>Bacteria</taxon>
        <taxon>Pseudomonadati</taxon>
        <taxon>Pseudomonadota</taxon>
        <taxon>Alphaproteobacteria</taxon>
        <taxon>Emcibacterales</taxon>
        <taxon>Emcibacteraceae</taxon>
        <taxon>Paremcibacter</taxon>
    </lineage>
</organism>
<evidence type="ECO:0000313" key="13">
    <source>
        <dbReference type="Proteomes" id="UP000229730"/>
    </source>
</evidence>
<evidence type="ECO:0000256" key="5">
    <source>
        <dbReference type="ARBA" id="ARBA00023306"/>
    </source>
</evidence>
<dbReference type="InterPro" id="IPR013221">
    <property type="entry name" value="Mur_ligase_cen"/>
</dbReference>
<dbReference type="InterPro" id="IPR036615">
    <property type="entry name" value="Mur_ligase_C_dom_sf"/>
</dbReference>
<dbReference type="PANTHER" id="PTHR23135:SF4">
    <property type="entry name" value="UDP-N-ACETYLMURAMOYL-L-ALANYL-D-GLUTAMATE--2,6-DIAMINOPIMELATE LIGASE MURE HOMOLOG, CHLOROPLASTIC"/>
    <property type="match status" value="1"/>
</dbReference>
<dbReference type="GO" id="GO:0051301">
    <property type="term" value="P:cell division"/>
    <property type="evidence" value="ECO:0007669"/>
    <property type="project" value="UniProtKB-KW"/>
</dbReference>
<dbReference type="GO" id="GO:0000287">
    <property type="term" value="F:magnesium ion binding"/>
    <property type="evidence" value="ECO:0007669"/>
    <property type="project" value="UniProtKB-UniRule"/>
</dbReference>
<comment type="cofactor">
    <cofactor evidence="7">
        <name>Mg(2+)</name>
        <dbReference type="ChEBI" id="CHEBI:18420"/>
    </cofactor>
</comment>
<dbReference type="SUPFAM" id="SSF53623">
    <property type="entry name" value="MurD-like peptide ligases, catalytic domain"/>
    <property type="match status" value="1"/>
</dbReference>
<evidence type="ECO:0000256" key="6">
    <source>
        <dbReference type="ARBA" id="ARBA00023316"/>
    </source>
</evidence>
<dbReference type="InterPro" id="IPR004101">
    <property type="entry name" value="Mur_ligase_C"/>
</dbReference>
<dbReference type="InterPro" id="IPR000713">
    <property type="entry name" value="Mur_ligase_N"/>
</dbReference>
<evidence type="ECO:0000256" key="7">
    <source>
        <dbReference type="HAMAP-Rule" id="MF_00208"/>
    </source>
</evidence>
<dbReference type="FunCoup" id="A0A2G4YTD5">
    <property type="interactions" value="588"/>
</dbReference>
<evidence type="ECO:0000256" key="3">
    <source>
        <dbReference type="ARBA" id="ARBA00022960"/>
    </source>
</evidence>
<evidence type="ECO:0000259" key="11">
    <source>
        <dbReference type="Pfam" id="PF08245"/>
    </source>
</evidence>
<feature type="binding site" evidence="7">
    <location>
        <position position="383"/>
    </location>
    <ligand>
        <name>meso-2,6-diaminopimelate</name>
        <dbReference type="ChEBI" id="CHEBI:57791"/>
    </ligand>
</feature>
<feature type="binding site" evidence="7">
    <location>
        <position position="185"/>
    </location>
    <ligand>
        <name>UDP-N-acetyl-alpha-D-muramoyl-L-alanyl-D-glutamate</name>
        <dbReference type="ChEBI" id="CHEBI:83900"/>
    </ligand>
</feature>
<dbReference type="GO" id="GO:0005737">
    <property type="term" value="C:cytoplasm"/>
    <property type="evidence" value="ECO:0007669"/>
    <property type="project" value="UniProtKB-SubCell"/>
</dbReference>
<keyword evidence="3 7" id="KW-0133">Cell shape</keyword>
<dbReference type="Pfam" id="PF08245">
    <property type="entry name" value="Mur_ligase_M"/>
    <property type="match status" value="1"/>
</dbReference>
<dbReference type="PANTHER" id="PTHR23135">
    <property type="entry name" value="MUR LIGASE FAMILY MEMBER"/>
    <property type="match status" value="1"/>
</dbReference>
<dbReference type="InterPro" id="IPR035911">
    <property type="entry name" value="MurE/MurF_N"/>
</dbReference>
<feature type="domain" description="Mur ligase central" evidence="11">
    <location>
        <begin position="108"/>
        <end position="310"/>
    </location>
</feature>
<evidence type="ECO:0000256" key="8">
    <source>
        <dbReference type="RuleBase" id="RU004135"/>
    </source>
</evidence>
<dbReference type="SUPFAM" id="SSF63418">
    <property type="entry name" value="MurE/MurF N-terminal domain"/>
    <property type="match status" value="1"/>
</dbReference>
<dbReference type="RefSeq" id="WP_099471177.1">
    <property type="nucleotide sequence ID" value="NZ_CP041025.1"/>
</dbReference>
<gene>
    <name evidence="7" type="primary">murE</name>
    <name evidence="12" type="ORF">CRD36_02570</name>
</gene>
<comment type="subcellular location">
    <subcellularLocation>
        <location evidence="7 8">Cytoplasm</location>
    </subcellularLocation>
</comment>
<dbReference type="NCBIfam" id="TIGR01085">
    <property type="entry name" value="murE"/>
    <property type="match status" value="1"/>
</dbReference>
<comment type="similarity">
    <text evidence="1 7">Belongs to the MurCDEF family. MurE subfamily.</text>
</comment>
<dbReference type="Gene3D" id="3.90.190.20">
    <property type="entry name" value="Mur ligase, C-terminal domain"/>
    <property type="match status" value="1"/>
</dbReference>
<dbReference type="GO" id="GO:0071555">
    <property type="term" value="P:cell wall organization"/>
    <property type="evidence" value="ECO:0007669"/>
    <property type="project" value="UniProtKB-KW"/>
</dbReference>
<dbReference type="EMBL" id="PDEM01000009">
    <property type="protein sequence ID" value="PHZ85594.1"/>
    <property type="molecule type" value="Genomic_DNA"/>
</dbReference>
<evidence type="ECO:0000259" key="9">
    <source>
        <dbReference type="Pfam" id="PF01225"/>
    </source>
</evidence>
<keyword evidence="7 12" id="KW-0436">Ligase</keyword>
<keyword evidence="4 7" id="KW-0573">Peptidoglycan synthesis</keyword>
<reference evidence="12 13" key="1">
    <citation type="submission" date="2017-10" db="EMBL/GenBank/DDBJ databases">
        <title>Frigbacter circumglobatus gen. nov. sp. nov., isolated from sediment cultured in situ.</title>
        <authorList>
            <person name="Zhao Z."/>
        </authorList>
    </citation>
    <scope>NUCLEOTIDE SEQUENCE [LARGE SCALE GENOMIC DNA]</scope>
    <source>
        <strain evidence="12 13">ZYL</strain>
    </source>
</reference>
<dbReference type="InterPro" id="IPR005761">
    <property type="entry name" value="UDP-N-AcMur-Glu-dNH2Pim_ligase"/>
</dbReference>
<dbReference type="Gene3D" id="3.40.1390.10">
    <property type="entry name" value="MurE/MurF, N-terminal domain"/>
    <property type="match status" value="1"/>
</dbReference>
<evidence type="ECO:0000313" key="12">
    <source>
        <dbReference type="EMBL" id="PHZ85594.1"/>
    </source>
</evidence>
<feature type="binding site" evidence="7">
    <location>
        <position position="179"/>
    </location>
    <ligand>
        <name>UDP-N-acetyl-alpha-D-muramoyl-L-alanyl-D-glutamate</name>
        <dbReference type="ChEBI" id="CHEBI:83900"/>
    </ligand>
</feature>
<comment type="caution">
    <text evidence="12">The sequence shown here is derived from an EMBL/GenBank/DDBJ whole genome shotgun (WGS) entry which is preliminary data.</text>
</comment>
<feature type="modified residue" description="N6-carboxylysine" evidence="7">
    <location>
        <position position="219"/>
    </location>
</feature>
<keyword evidence="2 7" id="KW-0132">Cell division</keyword>
<protein>
    <recommendedName>
        <fullName evidence="7">UDP-N-acetylmuramoyl-L-alanyl-D-glutamate--2,6-diaminopimelate ligase</fullName>
        <ecNumber evidence="7">6.3.2.13</ecNumber>
    </recommendedName>
    <alternativeName>
        <fullName evidence="7">Meso-A2pm-adding enzyme</fullName>
    </alternativeName>
    <alternativeName>
        <fullName evidence="7">Meso-diaminopimelate-adding enzyme</fullName>
    </alternativeName>
    <alternativeName>
        <fullName evidence="7">UDP-MurNAc-L-Ala-D-Glu:meso-diaminopimelate ligase</fullName>
    </alternativeName>
    <alternativeName>
        <fullName evidence="7">UDP-MurNAc-tripeptide synthetase</fullName>
    </alternativeName>
    <alternativeName>
        <fullName evidence="7">UDP-N-acetylmuramyl-tripeptide synthetase</fullName>
    </alternativeName>
</protein>
<sequence length="496" mass="53204">MIKLSKLLHEHTSLRDTDIAGVTADSRTVKPGYLFAALPGTQVDGADYILKAIKAGAVAVLCRPDAVRADVMAAHDSVIWIREDIPAQVFAHIAARFFDQQPETVAAVTGTNGKTSVAAFTKQIWEHMGFKSGSVGTLGINGPDSHQDTGMTTPDPVTLQKAMRDLCEAGVDHVVFEASSHGLAQYRLDGMNVSVAAFTNLTRDHFDYHGTQEEYFNAKARLFGEVMKPGSVAVLNADCPLVMEVADICGARGHKVITIGHHSGDIRLLRQQTSEVGQDITIGYQGEIYDLTLPLVGSFQAMNALMAVGLVIGSEGNVDQAFEALSHLRAVEGRMEQAGRHKSGARIYVDYAHTPDALETVLTAMRPHVKNKLAVVFGCGGDRDKGKRLIMGEVAAQFADRTYVTDDNPRGETAADIRDQIMQGCPGAMNIGDRASAIGQAIADLKNGDILLVAGKGHEQGQIIDNKVVPFDDIAEIRSALAAAPLQPSPQRRYGA</sequence>
<keyword evidence="7" id="KW-0067">ATP-binding</keyword>
<evidence type="ECO:0000256" key="4">
    <source>
        <dbReference type="ARBA" id="ARBA00022984"/>
    </source>
</evidence>
<feature type="domain" description="Mur ligase C-terminal" evidence="10">
    <location>
        <begin position="333"/>
        <end position="457"/>
    </location>
</feature>
<feature type="binding site" evidence="7">
    <location>
        <begin position="152"/>
        <end position="153"/>
    </location>
    <ligand>
        <name>UDP-N-acetyl-alpha-D-muramoyl-L-alanyl-D-glutamate</name>
        <dbReference type="ChEBI" id="CHEBI:83900"/>
    </ligand>
</feature>
<feature type="domain" description="Mur ligase N-terminal catalytic" evidence="9">
    <location>
        <begin position="19"/>
        <end position="96"/>
    </location>
</feature>
<keyword evidence="7" id="KW-0963">Cytoplasm</keyword>
<dbReference type="EC" id="6.3.2.13" evidence="7"/>
<feature type="binding site" evidence="7">
    <location>
        <begin position="110"/>
        <end position="116"/>
    </location>
    <ligand>
        <name>ATP</name>
        <dbReference type="ChEBI" id="CHEBI:30616"/>
    </ligand>
</feature>
<comment type="catalytic activity">
    <reaction evidence="7">
        <text>UDP-N-acetyl-alpha-D-muramoyl-L-alanyl-D-glutamate + meso-2,6-diaminopimelate + ATP = UDP-N-acetyl-alpha-D-muramoyl-L-alanyl-gamma-D-glutamyl-meso-2,6-diaminopimelate + ADP + phosphate + H(+)</text>
        <dbReference type="Rhea" id="RHEA:23676"/>
        <dbReference type="ChEBI" id="CHEBI:15378"/>
        <dbReference type="ChEBI" id="CHEBI:30616"/>
        <dbReference type="ChEBI" id="CHEBI:43474"/>
        <dbReference type="ChEBI" id="CHEBI:57791"/>
        <dbReference type="ChEBI" id="CHEBI:83900"/>
        <dbReference type="ChEBI" id="CHEBI:83905"/>
        <dbReference type="ChEBI" id="CHEBI:456216"/>
        <dbReference type="EC" id="6.3.2.13"/>
    </reaction>
</comment>